<dbReference type="KEGG" id="dwd:DSCW_13230"/>
<evidence type="ECO:0008006" key="7">
    <source>
        <dbReference type="Google" id="ProtNLM"/>
    </source>
</evidence>
<dbReference type="GO" id="GO:0051082">
    <property type="term" value="F:unfolded protein binding"/>
    <property type="evidence" value="ECO:0007669"/>
    <property type="project" value="InterPro"/>
</dbReference>
<evidence type="ECO:0000256" key="3">
    <source>
        <dbReference type="SAM" id="Coils"/>
    </source>
</evidence>
<proteinExistence type="inferred from homology"/>
<dbReference type="SMART" id="SM00935">
    <property type="entry name" value="OmpH"/>
    <property type="match status" value="1"/>
</dbReference>
<keyword evidence="2 4" id="KW-0732">Signal</keyword>
<gene>
    <name evidence="5" type="ORF">DSCW_13230</name>
</gene>
<dbReference type="Gene3D" id="3.30.910.20">
    <property type="entry name" value="Skp domain"/>
    <property type="match status" value="1"/>
</dbReference>
<dbReference type="PANTHER" id="PTHR35089">
    <property type="entry name" value="CHAPERONE PROTEIN SKP"/>
    <property type="match status" value="1"/>
</dbReference>
<dbReference type="RefSeq" id="WP_170302165.1">
    <property type="nucleotide sequence ID" value="NZ_AP021875.1"/>
</dbReference>
<keyword evidence="3" id="KW-0175">Coiled coil</keyword>
<dbReference type="AlphaFoldDB" id="A0A5K7YX38"/>
<reference evidence="5 6" key="1">
    <citation type="submission" date="2019-11" db="EMBL/GenBank/DDBJ databases">
        <title>Comparative genomics of hydrocarbon-degrading Desulfosarcina strains.</title>
        <authorList>
            <person name="Watanabe M."/>
            <person name="Kojima H."/>
            <person name="Fukui M."/>
        </authorList>
    </citation>
    <scope>NUCLEOTIDE SEQUENCE [LARGE SCALE GENOMIC DNA]</scope>
    <source>
        <strain evidence="5 6">PP31</strain>
    </source>
</reference>
<name>A0A5K7YX38_9BACT</name>
<protein>
    <recommendedName>
        <fullName evidence="7">OmpH family outer membrane protein</fullName>
    </recommendedName>
</protein>
<dbReference type="InterPro" id="IPR024930">
    <property type="entry name" value="Skp_dom_sf"/>
</dbReference>
<organism evidence="5 6">
    <name type="scientific">Desulfosarcina widdelii</name>
    <dbReference type="NCBI Taxonomy" id="947919"/>
    <lineage>
        <taxon>Bacteria</taxon>
        <taxon>Pseudomonadati</taxon>
        <taxon>Thermodesulfobacteriota</taxon>
        <taxon>Desulfobacteria</taxon>
        <taxon>Desulfobacterales</taxon>
        <taxon>Desulfosarcinaceae</taxon>
        <taxon>Desulfosarcina</taxon>
    </lineage>
</organism>
<sequence length="178" mass="20647">MQLRNQWLILTMLTVFLTAGSALGADVAKIGVVEFQRLFENSDAGKEIKAEITEKGKKMEAELKEKGAEIEELKKRLEREALVMSKEMREEKEREFRIKVNDIKTLQKKYEAELQGIQKRLMKDLQEETLEVIDEIGKSGGYLMIMDKRGVLYSPSTIDITDEVIKKFNQRYAKKEKK</sequence>
<accession>A0A5K7YX38</accession>
<dbReference type="GO" id="GO:0005829">
    <property type="term" value="C:cytosol"/>
    <property type="evidence" value="ECO:0007669"/>
    <property type="project" value="TreeGrafter"/>
</dbReference>
<feature type="chain" id="PRO_5024327592" description="OmpH family outer membrane protein" evidence="4">
    <location>
        <begin position="25"/>
        <end position="178"/>
    </location>
</feature>
<dbReference type="SUPFAM" id="SSF111384">
    <property type="entry name" value="OmpH-like"/>
    <property type="match status" value="1"/>
</dbReference>
<dbReference type="PANTHER" id="PTHR35089:SF1">
    <property type="entry name" value="CHAPERONE PROTEIN SKP"/>
    <property type="match status" value="1"/>
</dbReference>
<feature type="coiled-coil region" evidence="3">
    <location>
        <begin position="56"/>
        <end position="120"/>
    </location>
</feature>
<evidence type="ECO:0000313" key="6">
    <source>
        <dbReference type="Proteomes" id="UP000427769"/>
    </source>
</evidence>
<dbReference type="EMBL" id="AP021875">
    <property type="protein sequence ID" value="BBO73906.1"/>
    <property type="molecule type" value="Genomic_DNA"/>
</dbReference>
<evidence type="ECO:0000313" key="5">
    <source>
        <dbReference type="EMBL" id="BBO73906.1"/>
    </source>
</evidence>
<dbReference type="Proteomes" id="UP000427769">
    <property type="component" value="Chromosome"/>
</dbReference>
<evidence type="ECO:0000256" key="2">
    <source>
        <dbReference type="ARBA" id="ARBA00022729"/>
    </source>
</evidence>
<dbReference type="Pfam" id="PF03938">
    <property type="entry name" value="OmpH"/>
    <property type="match status" value="1"/>
</dbReference>
<comment type="similarity">
    <text evidence="1">Belongs to the Skp family.</text>
</comment>
<keyword evidence="6" id="KW-1185">Reference proteome</keyword>
<evidence type="ECO:0000256" key="4">
    <source>
        <dbReference type="SAM" id="SignalP"/>
    </source>
</evidence>
<dbReference type="InterPro" id="IPR005632">
    <property type="entry name" value="Chaperone_Skp"/>
</dbReference>
<dbReference type="GO" id="GO:0050821">
    <property type="term" value="P:protein stabilization"/>
    <property type="evidence" value="ECO:0007669"/>
    <property type="project" value="TreeGrafter"/>
</dbReference>
<evidence type="ECO:0000256" key="1">
    <source>
        <dbReference type="ARBA" id="ARBA00009091"/>
    </source>
</evidence>
<feature type="signal peptide" evidence="4">
    <location>
        <begin position="1"/>
        <end position="24"/>
    </location>
</feature>